<keyword evidence="4 9" id="KW-0479">Metal-binding</keyword>
<feature type="transmembrane region" description="Helical" evidence="12">
    <location>
        <begin position="1122"/>
        <end position="1148"/>
    </location>
</feature>
<evidence type="ECO:0000256" key="4">
    <source>
        <dbReference type="ARBA" id="ARBA00022723"/>
    </source>
</evidence>
<keyword evidence="12" id="KW-1133">Transmembrane helix</keyword>
<gene>
    <name evidence="13" type="primary">WBGene00108140</name>
</gene>
<evidence type="ECO:0000313" key="13">
    <source>
        <dbReference type="EnsemblMetazoa" id="PPA18586.1"/>
    </source>
</evidence>
<dbReference type="PANTHER" id="PTHR11465">
    <property type="entry name" value="CATALASE"/>
    <property type="match status" value="1"/>
</dbReference>
<sequence>MNSPRRAVSLVLNVRPLGNRSKMTNPHDEQLQKQKEAQPTPHRMTTSNGAPIPNKNAVLTAGRRGPMLMQDVVYMDEMAHFDRERIPERVVHAKGAGAHGYFEVTHDISKYCKADMFSKVGKQTPMFIRFSTVGGESGSADTARDPRGFAMKFYTDEGNWDLVGNNTPIFFIRDPILFPNFIHTQKRNPQTHLKDMNAMWDFFSLRPESTHQMMFLFSDRGTPNGYRFMNGYGSHTFKLVNANGEPVYCKFHFKTNQGIKCLSASDAGRLTGEDPDFSIRDLFDAIERGDYPQWNMFLQVMTFDQAEKWKFNPFDVTKVWPHGEFPLIPVGKFVLNRNPQNYFAEVEQSAFCPAHVVPGIEFSPDKMLQGRLFSYTDTHFHRLGPNYIQLPINCPFRSRPHNTQRDGAACLYSQGGAPNYHPNSFNGPVDVAAVKDSAWKVTGDVDRFNTHDDNNFDQPRDFWLKILDESHRDRLVENIVSTLKDCKPFIIDRTLNNFKQVHPDMYEKARKLIEKHRSTQPYSSLFLDLIIGRRSYDVTRFYEDLGQIPKGFLSESCFEDLQLINVSNSRNLKGGNQPLSDFDAAVFMKALDAAGRIRNGMAKGESLFGGDFKGCREINFLLPGRDRPFEMDYFRYYVNPMIATNQDRLACMSGLMGLQDIIFGVCLPSSCSTIELIHVLRPPSGSPSIIPNPICNLVRINDNVPEKNESYDLAMFECRFRFSGHIWIFPSSQSFDASQSIEIFIRCFAFRKMKSAMKIRFECSGQSKFSLSLGFYSGMEAVTSIEMEISKNFTSFSDRVFQDSSFFAVDTFFFISGLLLSYIWLKFYHINSATCTRRGWIMFYVHRFIRLTPLYYFVLLYYTYIFIPSRVDVPYIMTDRFKEDPCRLRLWQSFAYMTNLLSPEDQCLSFTWYLSVDFQLFAISPFFLYLLGKTPTRGVIASVAAIGASTLYNFYLVYTYNLPAKLAMLQQQIENNSDLVTAMYNSPMIRAQIYLLGIVAGFILRSVKRDRINPSIDLILWLLSGMILTLIYLNFSLYSHTEVIPLHISAMFSSFSRIFWGLSLFWIIFSTHNGGGEPIRSLLFWPGWSIPSRLTYATYLVHVITIKWLFDMNTLSPRFAGFLYESITLGIPSIVLSFSTAAVAHLIVERPTANLYALILRSSQIGKTVKNE</sequence>
<feature type="transmembrane region" description="Helical" evidence="12">
    <location>
        <begin position="1044"/>
        <end position="1069"/>
    </location>
</feature>
<dbReference type="SMART" id="SM00703">
    <property type="entry name" value="NRF"/>
    <property type="match status" value="1"/>
</dbReference>
<dbReference type="SMART" id="SM01060">
    <property type="entry name" value="Catalase"/>
    <property type="match status" value="1"/>
</dbReference>
<dbReference type="InterPro" id="IPR002656">
    <property type="entry name" value="Acyl_transf_3_dom"/>
</dbReference>
<dbReference type="GO" id="GO:0005737">
    <property type="term" value="C:cytoplasm"/>
    <property type="evidence" value="ECO:0000318"/>
    <property type="project" value="GO_Central"/>
</dbReference>
<comment type="catalytic activity">
    <reaction evidence="8 9">
        <text>2 H2O2 = O2 + 2 H2O</text>
        <dbReference type="Rhea" id="RHEA:20309"/>
        <dbReference type="ChEBI" id="CHEBI:15377"/>
        <dbReference type="ChEBI" id="CHEBI:15379"/>
        <dbReference type="ChEBI" id="CHEBI:16240"/>
        <dbReference type="EC" id="1.11.1.6"/>
    </reaction>
</comment>
<dbReference type="GO" id="GO:0042744">
    <property type="term" value="P:hydrogen peroxide catabolic process"/>
    <property type="evidence" value="ECO:0000318"/>
    <property type="project" value="GO_Central"/>
</dbReference>
<dbReference type="Pfam" id="PF01757">
    <property type="entry name" value="Acyl_transf_3"/>
    <property type="match status" value="1"/>
</dbReference>
<feature type="transmembrane region" description="Helical" evidence="12">
    <location>
        <begin position="989"/>
        <end position="1007"/>
    </location>
</feature>
<feature type="transmembrane region" description="Helical" evidence="12">
    <location>
        <begin position="910"/>
        <end position="931"/>
    </location>
</feature>
<dbReference type="Pfam" id="PF00199">
    <property type="entry name" value="Catalase"/>
    <property type="match status" value="1"/>
</dbReference>
<dbReference type="GO" id="GO:0042542">
    <property type="term" value="P:response to hydrogen peroxide"/>
    <property type="evidence" value="ECO:0000318"/>
    <property type="project" value="GO_Central"/>
</dbReference>
<evidence type="ECO:0000256" key="12">
    <source>
        <dbReference type="SAM" id="Phobius"/>
    </source>
</evidence>
<feature type="compositionally biased region" description="Basic and acidic residues" evidence="11">
    <location>
        <begin position="25"/>
        <end position="36"/>
    </location>
</feature>
<dbReference type="InterPro" id="IPR020835">
    <property type="entry name" value="Catalase_sf"/>
</dbReference>
<keyword evidence="3 9" id="KW-0349">Heme</keyword>
<dbReference type="Pfam" id="PF06628">
    <property type="entry name" value="Catalase-rel"/>
    <property type="match status" value="1"/>
</dbReference>
<dbReference type="PRINTS" id="PR00067">
    <property type="entry name" value="CATALASE"/>
</dbReference>
<dbReference type="InterPro" id="IPR024708">
    <property type="entry name" value="Catalase_AS"/>
</dbReference>
<dbReference type="PANTHER" id="PTHR11465:SF9">
    <property type="entry name" value="CATALASE"/>
    <property type="match status" value="1"/>
</dbReference>
<evidence type="ECO:0000256" key="6">
    <source>
        <dbReference type="ARBA" id="ARBA00023004"/>
    </source>
</evidence>
<dbReference type="PROSITE" id="PS00438">
    <property type="entry name" value="CATALASE_2"/>
    <property type="match status" value="1"/>
</dbReference>
<evidence type="ECO:0000256" key="10">
    <source>
        <dbReference type="RuleBase" id="RU004142"/>
    </source>
</evidence>
<dbReference type="GO" id="GO:0016747">
    <property type="term" value="F:acyltransferase activity, transferring groups other than amino-acyl groups"/>
    <property type="evidence" value="ECO:0007669"/>
    <property type="project" value="InterPro"/>
</dbReference>
<feature type="transmembrane region" description="Helical" evidence="12">
    <location>
        <begin position="1019"/>
        <end position="1038"/>
    </location>
</feature>
<evidence type="ECO:0000313" key="14">
    <source>
        <dbReference type="Proteomes" id="UP000005239"/>
    </source>
</evidence>
<dbReference type="Pfam" id="PF20146">
    <property type="entry name" value="NRF"/>
    <property type="match status" value="1"/>
</dbReference>
<reference evidence="13" key="2">
    <citation type="submission" date="2022-06" db="UniProtKB">
        <authorList>
            <consortium name="EnsemblMetazoa"/>
        </authorList>
    </citation>
    <scope>IDENTIFICATION</scope>
    <source>
        <strain evidence="13">PS312</strain>
    </source>
</reference>
<dbReference type="FunFam" id="2.40.180.10:FF:000001">
    <property type="entry name" value="Catalase"/>
    <property type="match status" value="1"/>
</dbReference>
<dbReference type="OrthoDB" id="6880011at2759"/>
<dbReference type="EnsemblMetazoa" id="PPA18586.1">
    <property type="protein sequence ID" value="PPA18586.1"/>
    <property type="gene ID" value="WBGene00108140"/>
</dbReference>
<comment type="function">
    <text evidence="10">Catalyzes the degradation of hydrogen peroxide (H(2)O(2)) generated by peroxisomal oxidases to water and oxygen, thereby protecting cells from the toxic effects of hydrogen peroxide.</text>
</comment>
<dbReference type="InterPro" id="IPR018028">
    <property type="entry name" value="Catalase"/>
</dbReference>
<name>A0A2A6CYY9_PRIPA</name>
<keyword evidence="12" id="KW-0472">Membrane</keyword>
<evidence type="ECO:0000256" key="9">
    <source>
        <dbReference type="RuleBase" id="RU000498"/>
    </source>
</evidence>
<feature type="transmembrane region" description="Helical" evidence="12">
    <location>
        <begin position="848"/>
        <end position="867"/>
    </location>
</feature>
<dbReference type="InterPro" id="IPR002226">
    <property type="entry name" value="Catalase_haem_BS"/>
</dbReference>
<feature type="transmembrane region" description="Helical" evidence="12">
    <location>
        <begin position="806"/>
        <end position="827"/>
    </location>
</feature>
<feature type="region of interest" description="Disordered" evidence="11">
    <location>
        <begin position="16"/>
        <end position="55"/>
    </location>
</feature>
<evidence type="ECO:0000256" key="1">
    <source>
        <dbReference type="ARBA" id="ARBA00005329"/>
    </source>
</evidence>
<keyword evidence="5 9" id="KW-0560">Oxidoreductase</keyword>
<evidence type="ECO:0000256" key="8">
    <source>
        <dbReference type="ARBA" id="ARBA00049254"/>
    </source>
</evidence>
<keyword evidence="14" id="KW-1185">Reference proteome</keyword>
<reference evidence="14" key="1">
    <citation type="journal article" date="2008" name="Nat. Genet.">
        <title>The Pristionchus pacificus genome provides a unique perspective on nematode lifestyle and parasitism.</title>
        <authorList>
            <person name="Dieterich C."/>
            <person name="Clifton S.W."/>
            <person name="Schuster L.N."/>
            <person name="Chinwalla A."/>
            <person name="Delehaunty K."/>
            <person name="Dinkelacker I."/>
            <person name="Fulton L."/>
            <person name="Fulton R."/>
            <person name="Godfrey J."/>
            <person name="Minx P."/>
            <person name="Mitreva M."/>
            <person name="Roeseler W."/>
            <person name="Tian H."/>
            <person name="Witte H."/>
            <person name="Yang S.P."/>
            <person name="Wilson R.K."/>
            <person name="Sommer R.J."/>
        </authorList>
    </citation>
    <scope>NUCLEOTIDE SEQUENCE [LARGE SCALE GENOMIC DNA]</scope>
    <source>
        <strain evidence="14">PS312</strain>
    </source>
</reference>
<keyword evidence="7 9" id="KW-0376">Hydrogen peroxide</keyword>
<dbReference type="GO" id="GO:0004096">
    <property type="term" value="F:catalase activity"/>
    <property type="evidence" value="ECO:0000318"/>
    <property type="project" value="GO_Central"/>
</dbReference>
<evidence type="ECO:0000256" key="11">
    <source>
        <dbReference type="SAM" id="MobiDB-lite"/>
    </source>
</evidence>
<evidence type="ECO:0000256" key="5">
    <source>
        <dbReference type="ARBA" id="ARBA00023002"/>
    </source>
</evidence>
<proteinExistence type="inferred from homology"/>
<evidence type="ECO:0000256" key="3">
    <source>
        <dbReference type="ARBA" id="ARBA00022617"/>
    </source>
</evidence>
<dbReference type="GO" id="GO:0046872">
    <property type="term" value="F:metal ion binding"/>
    <property type="evidence" value="ECO:0007669"/>
    <property type="project" value="UniProtKB-KW"/>
</dbReference>
<dbReference type="GO" id="GO:0005739">
    <property type="term" value="C:mitochondrion"/>
    <property type="evidence" value="ECO:0000318"/>
    <property type="project" value="GO_Central"/>
</dbReference>
<feature type="transmembrane region" description="Helical" evidence="12">
    <location>
        <begin position="1090"/>
        <end position="1110"/>
    </location>
</feature>
<dbReference type="PROSITE" id="PS51402">
    <property type="entry name" value="CATALASE_3"/>
    <property type="match status" value="1"/>
</dbReference>
<dbReference type="EC" id="1.11.1.6" evidence="9"/>
<keyword evidence="6 9" id="KW-0408">Iron</keyword>
<dbReference type="InterPro" id="IPR011614">
    <property type="entry name" value="Catalase_core"/>
</dbReference>
<accession>A0A8R1UDU8</accession>
<dbReference type="InterPro" id="IPR010582">
    <property type="entry name" value="Catalase_immune_responsive"/>
</dbReference>
<dbReference type="Proteomes" id="UP000005239">
    <property type="component" value="Unassembled WGS sequence"/>
</dbReference>
<dbReference type="InterPro" id="IPR040333">
    <property type="entry name" value="Catalase_3"/>
</dbReference>
<dbReference type="InterPro" id="IPR006621">
    <property type="entry name" value="Nose-resist-to-fluoxetine_N"/>
</dbReference>
<organism evidence="13 14">
    <name type="scientific">Pristionchus pacificus</name>
    <name type="common">Parasitic nematode worm</name>
    <dbReference type="NCBI Taxonomy" id="54126"/>
    <lineage>
        <taxon>Eukaryota</taxon>
        <taxon>Metazoa</taxon>
        <taxon>Ecdysozoa</taxon>
        <taxon>Nematoda</taxon>
        <taxon>Chromadorea</taxon>
        <taxon>Rhabditida</taxon>
        <taxon>Rhabditina</taxon>
        <taxon>Diplogasteromorpha</taxon>
        <taxon>Diplogasteroidea</taxon>
        <taxon>Neodiplogasteridae</taxon>
        <taxon>Pristionchus</taxon>
    </lineage>
</organism>
<dbReference type="SUPFAM" id="SSF56634">
    <property type="entry name" value="Heme-dependent catalase-like"/>
    <property type="match status" value="1"/>
</dbReference>
<comment type="similarity">
    <text evidence="1 9">Belongs to the catalase family.</text>
</comment>
<feature type="transmembrane region" description="Helical" evidence="12">
    <location>
        <begin position="938"/>
        <end position="958"/>
    </location>
</feature>
<dbReference type="GO" id="GO:0005777">
    <property type="term" value="C:peroxisome"/>
    <property type="evidence" value="ECO:0000318"/>
    <property type="project" value="GO_Central"/>
</dbReference>
<protein>
    <recommendedName>
        <fullName evidence="9">Catalase</fullName>
        <ecNumber evidence="9">1.11.1.6</ecNumber>
    </recommendedName>
</protein>
<dbReference type="Gene3D" id="2.40.180.10">
    <property type="entry name" value="Catalase core domain"/>
    <property type="match status" value="1"/>
</dbReference>
<keyword evidence="12" id="KW-0812">Transmembrane</keyword>
<dbReference type="CDD" id="cd08156">
    <property type="entry name" value="catalase_clade_3"/>
    <property type="match status" value="1"/>
</dbReference>
<accession>A0A2A6CYY9</accession>
<dbReference type="GO" id="GO:0020037">
    <property type="term" value="F:heme binding"/>
    <property type="evidence" value="ECO:0000318"/>
    <property type="project" value="GO_Central"/>
</dbReference>
<evidence type="ECO:0000256" key="7">
    <source>
        <dbReference type="ARBA" id="ARBA00023324"/>
    </source>
</evidence>
<evidence type="ECO:0000256" key="2">
    <source>
        <dbReference type="ARBA" id="ARBA00022559"/>
    </source>
</evidence>
<dbReference type="AlphaFoldDB" id="A0A2A6CYY9"/>
<keyword evidence="2 9" id="KW-0575">Peroxidase</keyword>
<dbReference type="PROSITE" id="PS00437">
    <property type="entry name" value="CATALASE_1"/>
    <property type="match status" value="1"/>
</dbReference>